<dbReference type="Proteomes" id="UP000799118">
    <property type="component" value="Unassembled WGS sequence"/>
</dbReference>
<proteinExistence type="predicted"/>
<feature type="non-terminal residue" evidence="2">
    <location>
        <position position="1"/>
    </location>
</feature>
<dbReference type="EMBL" id="ML769564">
    <property type="protein sequence ID" value="KAE9393771.1"/>
    <property type="molecule type" value="Genomic_DNA"/>
</dbReference>
<feature type="region of interest" description="Disordered" evidence="1">
    <location>
        <begin position="45"/>
        <end position="80"/>
    </location>
</feature>
<keyword evidence="3" id="KW-1185">Reference proteome</keyword>
<sequence>GELEHKCVKRFAARTNRVFTYTRQVTAHEQRVRIIKAIQHCLETEKADTTGNPRVPFEHSDPIPPTEPNQHYKISTNRSQ</sequence>
<reference evidence="2" key="1">
    <citation type="journal article" date="2019" name="Environ. Microbiol.">
        <title>Fungal ecological strategies reflected in gene transcription - a case study of two litter decomposers.</title>
        <authorList>
            <person name="Barbi F."/>
            <person name="Kohler A."/>
            <person name="Barry K."/>
            <person name="Baskaran P."/>
            <person name="Daum C."/>
            <person name="Fauchery L."/>
            <person name="Ihrmark K."/>
            <person name="Kuo A."/>
            <person name="LaButti K."/>
            <person name="Lipzen A."/>
            <person name="Morin E."/>
            <person name="Grigoriev I.V."/>
            <person name="Henrissat B."/>
            <person name="Lindahl B."/>
            <person name="Martin F."/>
        </authorList>
    </citation>
    <scope>NUCLEOTIDE SEQUENCE</scope>
    <source>
        <strain evidence="2">JB14</strain>
    </source>
</reference>
<protein>
    <submittedName>
        <fullName evidence="2">Uncharacterized protein</fullName>
    </submittedName>
</protein>
<gene>
    <name evidence="2" type="ORF">BT96DRAFT_828675</name>
</gene>
<evidence type="ECO:0000313" key="3">
    <source>
        <dbReference type="Proteomes" id="UP000799118"/>
    </source>
</evidence>
<evidence type="ECO:0000313" key="2">
    <source>
        <dbReference type="EMBL" id="KAE9393771.1"/>
    </source>
</evidence>
<dbReference type="AlphaFoldDB" id="A0A6A4H6P4"/>
<evidence type="ECO:0000256" key="1">
    <source>
        <dbReference type="SAM" id="MobiDB-lite"/>
    </source>
</evidence>
<dbReference type="OrthoDB" id="2692094at2759"/>
<accession>A0A6A4H6P4</accession>
<organism evidence="2 3">
    <name type="scientific">Gymnopus androsaceus JB14</name>
    <dbReference type="NCBI Taxonomy" id="1447944"/>
    <lineage>
        <taxon>Eukaryota</taxon>
        <taxon>Fungi</taxon>
        <taxon>Dikarya</taxon>
        <taxon>Basidiomycota</taxon>
        <taxon>Agaricomycotina</taxon>
        <taxon>Agaricomycetes</taxon>
        <taxon>Agaricomycetidae</taxon>
        <taxon>Agaricales</taxon>
        <taxon>Marasmiineae</taxon>
        <taxon>Omphalotaceae</taxon>
        <taxon>Gymnopus</taxon>
    </lineage>
</organism>
<name>A0A6A4H6P4_9AGAR</name>
<feature type="compositionally biased region" description="Polar residues" evidence="1">
    <location>
        <begin position="68"/>
        <end position="80"/>
    </location>
</feature>